<feature type="region of interest" description="Disordered" evidence="2">
    <location>
        <begin position="264"/>
        <end position="376"/>
    </location>
</feature>
<dbReference type="AlphaFoldDB" id="A0A6V7PQC4"/>
<name>A0A6V7PQC4_ANACO</name>
<accession>A0A6V7PQC4</accession>
<feature type="compositionally biased region" description="Polar residues" evidence="2">
    <location>
        <begin position="281"/>
        <end position="293"/>
    </location>
</feature>
<feature type="compositionally biased region" description="Polar residues" evidence="2">
    <location>
        <begin position="321"/>
        <end position="335"/>
    </location>
</feature>
<sequence length="376" mass="42086">MVSSFNDPPPFPSPPPIPPAEPPDSSESQRSNPTSWAQLFSRQNTSTSPCSLHQLQRIQSSMSDELFISPELLSKSRSEWSFSLIGKFLGKPPPLMSLRRDVALKWNPKGALQVVDMAAGFFVFKFSEEEDMMKVITGGPWSIRGLPLNIIHWRPNFQPLLEEISFASVWINLLGIPNEYWDRDILIQIASHFGKPLKIDECILNRERGRYARVCVELDLNQPLKQGTWVKTTEGCYYQSVAYENLPVVCFRCGKIGHRLGDCPLPSTTTTDEGNSTTHSNSKTSQPPYTQVHPSDADTPLFGPWIRVERRRSRRRAIPTHTVSGSLDRSPTTPSAGPDANPVDRRHQAVAPRLAIQRSRSKSEAFLSNPSGTIPS</sequence>
<feature type="compositionally biased region" description="Pro residues" evidence="2">
    <location>
        <begin position="7"/>
        <end position="22"/>
    </location>
</feature>
<feature type="region of interest" description="Disordered" evidence="2">
    <location>
        <begin position="1"/>
        <end position="34"/>
    </location>
</feature>
<dbReference type="SUPFAM" id="SSF57756">
    <property type="entry name" value="Retrovirus zinc finger-like domains"/>
    <property type="match status" value="1"/>
</dbReference>
<dbReference type="InterPro" id="IPR025558">
    <property type="entry name" value="DUF4283"/>
</dbReference>
<dbReference type="PANTHER" id="PTHR31286">
    <property type="entry name" value="GLYCINE-RICH CELL WALL STRUCTURAL PROTEIN 1.8-LIKE"/>
    <property type="match status" value="1"/>
</dbReference>
<feature type="domain" description="CCHC-type" evidence="3">
    <location>
        <begin position="250"/>
        <end position="264"/>
    </location>
</feature>
<dbReference type="GO" id="GO:0008270">
    <property type="term" value="F:zinc ion binding"/>
    <property type="evidence" value="ECO:0007669"/>
    <property type="project" value="UniProtKB-KW"/>
</dbReference>
<dbReference type="SMART" id="SM00343">
    <property type="entry name" value="ZnF_C2HC"/>
    <property type="match status" value="1"/>
</dbReference>
<evidence type="ECO:0000256" key="1">
    <source>
        <dbReference type="PROSITE-ProRule" id="PRU00047"/>
    </source>
</evidence>
<gene>
    <name evidence="4" type="ORF">CB5_LOCUS16251</name>
</gene>
<keyword evidence="1" id="KW-0862">Zinc</keyword>
<dbReference type="Gene3D" id="4.10.60.10">
    <property type="entry name" value="Zinc finger, CCHC-type"/>
    <property type="match status" value="1"/>
</dbReference>
<dbReference type="PROSITE" id="PS50158">
    <property type="entry name" value="ZF_CCHC"/>
    <property type="match status" value="1"/>
</dbReference>
<dbReference type="EMBL" id="LR862150">
    <property type="protein sequence ID" value="CAD1833040.1"/>
    <property type="molecule type" value="Genomic_DNA"/>
</dbReference>
<reference evidence="4" key="1">
    <citation type="submission" date="2020-07" db="EMBL/GenBank/DDBJ databases">
        <authorList>
            <person name="Lin J."/>
        </authorList>
    </citation>
    <scope>NUCLEOTIDE SEQUENCE</scope>
</reference>
<feature type="compositionally biased region" description="Polar residues" evidence="2">
    <location>
        <begin position="366"/>
        <end position="376"/>
    </location>
</feature>
<dbReference type="GO" id="GO:0003676">
    <property type="term" value="F:nucleic acid binding"/>
    <property type="evidence" value="ECO:0007669"/>
    <property type="project" value="InterPro"/>
</dbReference>
<evidence type="ECO:0000313" key="4">
    <source>
        <dbReference type="EMBL" id="CAD1833040.1"/>
    </source>
</evidence>
<keyword evidence="1" id="KW-0479">Metal-binding</keyword>
<keyword evidence="1" id="KW-0863">Zinc-finger</keyword>
<dbReference type="Pfam" id="PF14111">
    <property type="entry name" value="DUF4283"/>
    <property type="match status" value="1"/>
</dbReference>
<organism evidence="4">
    <name type="scientific">Ananas comosus var. bracteatus</name>
    <name type="common">red pineapple</name>
    <dbReference type="NCBI Taxonomy" id="296719"/>
    <lineage>
        <taxon>Eukaryota</taxon>
        <taxon>Viridiplantae</taxon>
        <taxon>Streptophyta</taxon>
        <taxon>Embryophyta</taxon>
        <taxon>Tracheophyta</taxon>
        <taxon>Spermatophyta</taxon>
        <taxon>Magnoliopsida</taxon>
        <taxon>Liliopsida</taxon>
        <taxon>Poales</taxon>
        <taxon>Bromeliaceae</taxon>
        <taxon>Bromelioideae</taxon>
        <taxon>Ananas</taxon>
    </lineage>
</organism>
<evidence type="ECO:0000259" key="3">
    <source>
        <dbReference type="PROSITE" id="PS50158"/>
    </source>
</evidence>
<feature type="compositionally biased region" description="Low complexity" evidence="2">
    <location>
        <begin position="267"/>
        <end position="280"/>
    </location>
</feature>
<protein>
    <recommendedName>
        <fullName evidence="3">CCHC-type domain-containing protein</fullName>
    </recommendedName>
</protein>
<dbReference type="InterPro" id="IPR001878">
    <property type="entry name" value="Znf_CCHC"/>
</dbReference>
<feature type="compositionally biased region" description="Basic residues" evidence="2">
    <location>
        <begin position="309"/>
        <end position="318"/>
    </location>
</feature>
<dbReference type="PANTHER" id="PTHR31286:SF99">
    <property type="entry name" value="DUF4283 DOMAIN-CONTAINING PROTEIN"/>
    <property type="match status" value="1"/>
</dbReference>
<proteinExistence type="predicted"/>
<dbReference type="InterPro" id="IPR040256">
    <property type="entry name" value="At4g02000-like"/>
</dbReference>
<dbReference type="InterPro" id="IPR036875">
    <property type="entry name" value="Znf_CCHC_sf"/>
</dbReference>
<evidence type="ECO:0000256" key="2">
    <source>
        <dbReference type="SAM" id="MobiDB-lite"/>
    </source>
</evidence>